<reference evidence="1 2" key="1">
    <citation type="journal article" date="2019" name="Nat. Med.">
        <title>A library of human gut bacterial isolates paired with longitudinal multiomics data enables mechanistic microbiome research.</title>
        <authorList>
            <person name="Poyet M."/>
            <person name="Groussin M."/>
            <person name="Gibbons S.M."/>
            <person name="Avila-Pacheco J."/>
            <person name="Jiang X."/>
            <person name="Kearney S.M."/>
            <person name="Perrotta A.R."/>
            <person name="Berdy B."/>
            <person name="Zhao S."/>
            <person name="Lieberman T.D."/>
            <person name="Swanson P.K."/>
            <person name="Smith M."/>
            <person name="Roesemann S."/>
            <person name="Alexander J.E."/>
            <person name="Rich S.A."/>
            <person name="Livny J."/>
            <person name="Vlamakis H."/>
            <person name="Clish C."/>
            <person name="Bullock K."/>
            <person name="Deik A."/>
            <person name="Scott J."/>
            <person name="Pierce K.A."/>
            <person name="Xavier R.J."/>
            <person name="Alm E.J."/>
        </authorList>
    </citation>
    <scope>NUCLEOTIDE SEQUENCE [LARGE SCALE GENOMIC DNA]</scope>
    <source>
        <strain evidence="1 2">BIOML-A1</strain>
    </source>
</reference>
<sequence>MAELKIEKIQEKEKVEVLSQCGSGTSIYSANNCSTQAHPYGQIDPCHSDCKPTKKCKKCGKWAANAATSAYY</sequence>
<evidence type="ECO:0000313" key="2">
    <source>
        <dbReference type="Proteomes" id="UP000477285"/>
    </source>
</evidence>
<proteinExistence type="predicted"/>
<name>A0A6L8T600_9FIRM</name>
<comment type="caution">
    <text evidence="1">The sequence shown here is derived from an EMBL/GenBank/DDBJ whole genome shotgun (WGS) entry which is preliminary data.</text>
</comment>
<dbReference type="Proteomes" id="UP000477285">
    <property type="component" value="Unassembled WGS sequence"/>
</dbReference>
<dbReference type="AlphaFoldDB" id="A0A6L8T600"/>
<gene>
    <name evidence="1" type="ORF">GT728_16425</name>
</gene>
<organism evidence="1 2">
    <name type="scientific">Blautia wexlerae</name>
    <dbReference type="NCBI Taxonomy" id="418240"/>
    <lineage>
        <taxon>Bacteria</taxon>
        <taxon>Bacillati</taxon>
        <taxon>Bacillota</taxon>
        <taxon>Clostridia</taxon>
        <taxon>Lachnospirales</taxon>
        <taxon>Lachnospiraceae</taxon>
        <taxon>Blautia</taxon>
    </lineage>
</organism>
<protein>
    <submittedName>
        <fullName evidence="1">Uncharacterized protein</fullName>
    </submittedName>
</protein>
<dbReference type="EMBL" id="WWVQ01000050">
    <property type="protein sequence ID" value="MZL34735.1"/>
    <property type="molecule type" value="Genomic_DNA"/>
</dbReference>
<accession>A0A6L8T600</accession>
<dbReference type="RefSeq" id="WP_161234115.1">
    <property type="nucleotide sequence ID" value="NZ_WWVI01000048.1"/>
</dbReference>
<evidence type="ECO:0000313" key="1">
    <source>
        <dbReference type="EMBL" id="MZL34735.1"/>
    </source>
</evidence>